<dbReference type="EMBL" id="VIKS01000014">
    <property type="protein sequence ID" value="TQV84532.1"/>
    <property type="molecule type" value="Genomic_DNA"/>
</dbReference>
<dbReference type="InterPro" id="IPR017788">
    <property type="entry name" value="Hda"/>
</dbReference>
<dbReference type="Pfam" id="PF22688">
    <property type="entry name" value="Hda_lid"/>
    <property type="match status" value="1"/>
</dbReference>
<dbReference type="InterPro" id="IPR027417">
    <property type="entry name" value="P-loop_NTPase"/>
</dbReference>
<reference evidence="3 4" key="1">
    <citation type="submission" date="2019-07" db="EMBL/GenBank/DDBJ databases">
        <title>Draft genome for Aliikangiella sp. M105.</title>
        <authorList>
            <person name="Wang G."/>
        </authorList>
    </citation>
    <scope>NUCLEOTIDE SEQUENCE [LARGE SCALE GENOMIC DNA]</scope>
    <source>
        <strain evidence="3 4">M105</strain>
    </source>
</reference>
<dbReference type="GO" id="GO:0006270">
    <property type="term" value="P:DNA replication initiation"/>
    <property type="evidence" value="ECO:0007669"/>
    <property type="project" value="TreeGrafter"/>
</dbReference>
<evidence type="ECO:0000313" key="3">
    <source>
        <dbReference type="EMBL" id="TQV84532.1"/>
    </source>
</evidence>
<dbReference type="AlphaFoldDB" id="A0A545U501"/>
<dbReference type="Gene3D" id="3.40.50.300">
    <property type="entry name" value="P-loop containing nucleotide triphosphate hydrolases"/>
    <property type="match status" value="1"/>
</dbReference>
<dbReference type="Gene3D" id="1.10.8.60">
    <property type="match status" value="1"/>
</dbReference>
<organism evidence="3 4">
    <name type="scientific">Aliikangiella coralliicola</name>
    <dbReference type="NCBI Taxonomy" id="2592383"/>
    <lineage>
        <taxon>Bacteria</taxon>
        <taxon>Pseudomonadati</taxon>
        <taxon>Pseudomonadota</taxon>
        <taxon>Gammaproteobacteria</taxon>
        <taxon>Oceanospirillales</taxon>
        <taxon>Pleioneaceae</taxon>
        <taxon>Aliikangiella</taxon>
    </lineage>
</organism>
<sequence>MLQLPLNVQLNDNANFDNFLSGDNLQLVEKLTKLTATSAEFIFVWGSAESGKTHLAQALCNHFNQQAWSAAYLPLANRDLSAEILDGMSVMELVCIDDLASVEKDKAWEEGLFDLYNNLKLEQKNLVVFSASPPAKSSIKLADLKSRLSAMEIYKIEPLNDEQKITLLQKRAANRGMDVPADVAKFILSRQSRSVSDLIDILDQIDHSSMVLQRKVTIPLIKEILDL</sequence>
<feature type="domain" description="Chromosomal replication initiator protein DnaA ATPAse" evidence="1">
    <location>
        <begin position="10"/>
        <end position="149"/>
    </location>
</feature>
<evidence type="ECO:0000313" key="4">
    <source>
        <dbReference type="Proteomes" id="UP000315439"/>
    </source>
</evidence>
<accession>A0A545U501</accession>
<dbReference type="PANTHER" id="PTHR30050:SF5">
    <property type="entry name" value="DNAA REGULATORY INACTIVATOR HDA"/>
    <property type="match status" value="1"/>
</dbReference>
<evidence type="ECO:0000259" key="2">
    <source>
        <dbReference type="Pfam" id="PF22688"/>
    </source>
</evidence>
<dbReference type="RefSeq" id="WP_142934220.1">
    <property type="nucleotide sequence ID" value="NZ_ML660170.1"/>
</dbReference>
<dbReference type="OrthoDB" id="9784878at2"/>
<dbReference type="NCBIfam" id="TIGR03420">
    <property type="entry name" value="DnaA_homol_Hda"/>
    <property type="match status" value="1"/>
</dbReference>
<evidence type="ECO:0000259" key="1">
    <source>
        <dbReference type="Pfam" id="PF00308"/>
    </source>
</evidence>
<dbReference type="SUPFAM" id="SSF52540">
    <property type="entry name" value="P-loop containing nucleoside triphosphate hydrolases"/>
    <property type="match status" value="1"/>
</dbReference>
<dbReference type="GO" id="GO:0032297">
    <property type="term" value="P:negative regulation of DNA-templated DNA replication initiation"/>
    <property type="evidence" value="ECO:0007669"/>
    <property type="project" value="InterPro"/>
</dbReference>
<dbReference type="Pfam" id="PF00308">
    <property type="entry name" value="Bac_DnaA"/>
    <property type="match status" value="1"/>
</dbReference>
<dbReference type="InterPro" id="IPR055199">
    <property type="entry name" value="Hda_lid"/>
</dbReference>
<gene>
    <name evidence="3" type="primary">hda</name>
    <name evidence="3" type="ORF">FLL46_23255</name>
</gene>
<feature type="domain" description="Hda lid" evidence="2">
    <location>
        <begin position="161"/>
        <end position="225"/>
    </location>
</feature>
<protein>
    <submittedName>
        <fullName evidence="3">DnaA regulatory inactivator Hda</fullName>
    </submittedName>
</protein>
<name>A0A545U501_9GAMM</name>
<keyword evidence="4" id="KW-1185">Reference proteome</keyword>
<dbReference type="PANTHER" id="PTHR30050">
    <property type="entry name" value="CHROMOSOMAL REPLICATION INITIATOR PROTEIN DNAA"/>
    <property type="match status" value="1"/>
</dbReference>
<dbReference type="InterPro" id="IPR013317">
    <property type="entry name" value="DnaA_dom"/>
</dbReference>
<proteinExistence type="predicted"/>
<dbReference type="Proteomes" id="UP000315439">
    <property type="component" value="Unassembled WGS sequence"/>
</dbReference>
<comment type="caution">
    <text evidence="3">The sequence shown here is derived from an EMBL/GenBank/DDBJ whole genome shotgun (WGS) entry which is preliminary data.</text>
</comment>